<dbReference type="Gene3D" id="2.40.33.20">
    <property type="entry name" value="PK beta-barrel domain-like"/>
    <property type="match status" value="1"/>
</dbReference>
<evidence type="ECO:0000313" key="3">
    <source>
        <dbReference type="Proteomes" id="UP000182486"/>
    </source>
</evidence>
<dbReference type="SUPFAM" id="SSF141673">
    <property type="entry name" value="MOSC N-terminal domain-like"/>
    <property type="match status" value="1"/>
</dbReference>
<feature type="domain" description="MOSC" evidence="1">
    <location>
        <begin position="112"/>
        <end position="262"/>
    </location>
</feature>
<reference evidence="2 3" key="1">
    <citation type="submission" date="2016-09" db="EMBL/GenBank/DDBJ databases">
        <title>Couchioplanes caeruleus draft genome sequence.</title>
        <authorList>
            <person name="Sheehan J."/>
            <person name="Caffrey P."/>
        </authorList>
    </citation>
    <scope>NUCLEOTIDE SEQUENCE [LARGE SCALE GENOMIC DNA]</scope>
    <source>
        <strain evidence="2 3">DSM 43634</strain>
    </source>
</reference>
<dbReference type="GO" id="GO:0030151">
    <property type="term" value="F:molybdenum ion binding"/>
    <property type="evidence" value="ECO:0007669"/>
    <property type="project" value="InterPro"/>
</dbReference>
<dbReference type="PANTHER" id="PTHR14237:SF19">
    <property type="entry name" value="MITOCHONDRIAL AMIDOXIME REDUCING COMPONENT 1"/>
    <property type="match status" value="1"/>
</dbReference>
<dbReference type="InterPro" id="IPR005302">
    <property type="entry name" value="MoCF_Sase_C"/>
</dbReference>
<organism evidence="2 3">
    <name type="scientific">Couchioplanes caeruleus subsp. caeruleus</name>
    <dbReference type="NCBI Taxonomy" id="56427"/>
    <lineage>
        <taxon>Bacteria</taxon>
        <taxon>Bacillati</taxon>
        <taxon>Actinomycetota</taxon>
        <taxon>Actinomycetes</taxon>
        <taxon>Micromonosporales</taxon>
        <taxon>Micromonosporaceae</taxon>
        <taxon>Couchioplanes</taxon>
    </lineage>
</organism>
<comment type="caution">
    <text evidence="2">The sequence shown here is derived from an EMBL/GenBank/DDBJ whole genome shotgun (WGS) entry which is preliminary data.</text>
</comment>
<dbReference type="InterPro" id="IPR011037">
    <property type="entry name" value="Pyrv_Knase-like_insert_dom_sf"/>
</dbReference>
<keyword evidence="3" id="KW-1185">Reference proteome</keyword>
<dbReference type="AlphaFoldDB" id="A0A1K0FDY0"/>
<evidence type="ECO:0000313" key="2">
    <source>
        <dbReference type="EMBL" id="OJF10944.1"/>
    </source>
</evidence>
<dbReference type="GO" id="GO:0003824">
    <property type="term" value="F:catalytic activity"/>
    <property type="evidence" value="ECO:0007669"/>
    <property type="project" value="InterPro"/>
</dbReference>
<dbReference type="PROSITE" id="PS51340">
    <property type="entry name" value="MOSC"/>
    <property type="match status" value="1"/>
</dbReference>
<dbReference type="PANTHER" id="PTHR14237">
    <property type="entry name" value="MOLYBDOPTERIN COFACTOR SULFURASE MOSC"/>
    <property type="match status" value="1"/>
</dbReference>
<dbReference type="Pfam" id="PF03473">
    <property type="entry name" value="MOSC"/>
    <property type="match status" value="1"/>
</dbReference>
<accession>A0A1K0FDY0</accession>
<gene>
    <name evidence="2" type="ORF">BG844_29170</name>
</gene>
<evidence type="ECO:0000259" key="1">
    <source>
        <dbReference type="PROSITE" id="PS51340"/>
    </source>
</evidence>
<name>A0A1K0FDY0_9ACTN</name>
<sequence length="263" mass="28583">MRIASLHTYPLKGCHRLDHEVAVTEPWGLAGDRRWMAVDPDGVGITQREAPALTRLHAVPRPGGISLNGFDVAEPAGGPPATVRVFRSQPEVTARLAPAAAAFLSDFLGRDARLAWLADPTARRIRRHAEEGDRVNLADGFPVLLTSEASLDALNGRLDEPVPMTRFRPNLVLAGADAWAEDKWVGGRLRIGDTTYRVAEPSNRCLVITIDQETGERGGEPLRTLGRFRRRDGGLHFGVNLIPDLRSGETGVIRVGESVLSVS</sequence>
<dbReference type="EMBL" id="MEIA01000444">
    <property type="protein sequence ID" value="OJF10944.1"/>
    <property type="molecule type" value="Genomic_DNA"/>
</dbReference>
<dbReference type="Pfam" id="PF03476">
    <property type="entry name" value="MOSC_N"/>
    <property type="match status" value="1"/>
</dbReference>
<dbReference type="SUPFAM" id="SSF50800">
    <property type="entry name" value="PK beta-barrel domain-like"/>
    <property type="match status" value="1"/>
</dbReference>
<proteinExistence type="predicted"/>
<dbReference type="GO" id="GO:0030170">
    <property type="term" value="F:pyridoxal phosphate binding"/>
    <property type="evidence" value="ECO:0007669"/>
    <property type="project" value="InterPro"/>
</dbReference>
<protein>
    <submittedName>
        <fullName evidence="2">Sulfurase</fullName>
    </submittedName>
</protein>
<dbReference type="Proteomes" id="UP000182486">
    <property type="component" value="Unassembled WGS sequence"/>
</dbReference>
<dbReference type="RefSeq" id="WP_071808525.1">
    <property type="nucleotide sequence ID" value="NZ_MEIA01000444.1"/>
</dbReference>
<dbReference type="InterPro" id="IPR005303">
    <property type="entry name" value="MOCOS_middle"/>
</dbReference>